<proteinExistence type="predicted"/>
<feature type="region of interest" description="Disordered" evidence="6">
    <location>
        <begin position="173"/>
        <end position="198"/>
    </location>
</feature>
<dbReference type="PANTHER" id="PTHR37984:SF5">
    <property type="entry name" value="PROTEIN NYNRIN-LIKE"/>
    <property type="match status" value="1"/>
</dbReference>
<dbReference type="InterPro" id="IPR021109">
    <property type="entry name" value="Peptidase_aspartic_dom_sf"/>
</dbReference>
<dbReference type="PROSITE" id="PS50175">
    <property type="entry name" value="ASP_PROT_RETROV"/>
    <property type="match status" value="1"/>
</dbReference>
<dbReference type="PaxDb" id="67767-A0A0J7K0Q9"/>
<dbReference type="Proteomes" id="UP000036403">
    <property type="component" value="Unassembled WGS sequence"/>
</dbReference>
<evidence type="ECO:0000313" key="8">
    <source>
        <dbReference type="EMBL" id="KMQ83889.1"/>
    </source>
</evidence>
<dbReference type="InterPro" id="IPR001995">
    <property type="entry name" value="Peptidase_A2_cat"/>
</dbReference>
<dbReference type="CDD" id="cd01647">
    <property type="entry name" value="RT_LTR"/>
    <property type="match status" value="1"/>
</dbReference>
<dbReference type="EMBL" id="LBMM01018061">
    <property type="protein sequence ID" value="KMQ83889.1"/>
    <property type="molecule type" value="Genomic_DNA"/>
</dbReference>
<dbReference type="GO" id="GO:0004190">
    <property type="term" value="F:aspartic-type endopeptidase activity"/>
    <property type="evidence" value="ECO:0007669"/>
    <property type="project" value="InterPro"/>
</dbReference>
<organism evidence="8 9">
    <name type="scientific">Lasius niger</name>
    <name type="common">Black garden ant</name>
    <dbReference type="NCBI Taxonomy" id="67767"/>
    <lineage>
        <taxon>Eukaryota</taxon>
        <taxon>Metazoa</taxon>
        <taxon>Ecdysozoa</taxon>
        <taxon>Arthropoda</taxon>
        <taxon>Hexapoda</taxon>
        <taxon>Insecta</taxon>
        <taxon>Pterygota</taxon>
        <taxon>Neoptera</taxon>
        <taxon>Endopterygota</taxon>
        <taxon>Hymenoptera</taxon>
        <taxon>Apocrita</taxon>
        <taxon>Aculeata</taxon>
        <taxon>Formicoidea</taxon>
        <taxon>Formicidae</taxon>
        <taxon>Formicinae</taxon>
        <taxon>Lasius</taxon>
        <taxon>Lasius</taxon>
    </lineage>
</organism>
<accession>A0A0J7K0Q9</accession>
<dbReference type="Pfam" id="PF00078">
    <property type="entry name" value="RVT_1"/>
    <property type="match status" value="1"/>
</dbReference>
<keyword evidence="2" id="KW-0548">Nucleotidyltransferase</keyword>
<dbReference type="PROSITE" id="PS00141">
    <property type="entry name" value="ASP_PROTEASE"/>
    <property type="match status" value="1"/>
</dbReference>
<gene>
    <name evidence="8" type="ORF">RF55_18857</name>
</gene>
<keyword evidence="5" id="KW-0378">Hydrolase</keyword>
<comment type="caution">
    <text evidence="8">The sequence shown here is derived from an EMBL/GenBank/DDBJ whole genome shotgun (WGS) entry which is preliminary data.</text>
</comment>
<dbReference type="GO" id="GO:0071897">
    <property type="term" value="P:DNA biosynthetic process"/>
    <property type="evidence" value="ECO:0007669"/>
    <property type="project" value="UniProtKB-ARBA"/>
</dbReference>
<dbReference type="InterPro" id="IPR001969">
    <property type="entry name" value="Aspartic_peptidase_AS"/>
</dbReference>
<dbReference type="GO" id="GO:0004519">
    <property type="term" value="F:endonuclease activity"/>
    <property type="evidence" value="ECO:0007669"/>
    <property type="project" value="UniProtKB-KW"/>
</dbReference>
<evidence type="ECO:0000313" key="9">
    <source>
        <dbReference type="Proteomes" id="UP000036403"/>
    </source>
</evidence>
<dbReference type="SUPFAM" id="SSF56672">
    <property type="entry name" value="DNA/RNA polymerases"/>
    <property type="match status" value="1"/>
</dbReference>
<dbReference type="GO" id="GO:0006508">
    <property type="term" value="P:proteolysis"/>
    <property type="evidence" value="ECO:0007669"/>
    <property type="project" value="InterPro"/>
</dbReference>
<protein>
    <submittedName>
        <fullName evidence="8">Gag pol polyprotein</fullName>
    </submittedName>
</protein>
<evidence type="ECO:0000259" key="7">
    <source>
        <dbReference type="PROSITE" id="PS50175"/>
    </source>
</evidence>
<feature type="non-terminal residue" evidence="8">
    <location>
        <position position="502"/>
    </location>
</feature>
<feature type="compositionally biased region" description="Basic residues" evidence="6">
    <location>
        <begin position="177"/>
        <end position="196"/>
    </location>
</feature>
<dbReference type="AlphaFoldDB" id="A0A0J7K0Q9"/>
<dbReference type="Gene3D" id="3.30.70.270">
    <property type="match status" value="1"/>
</dbReference>
<dbReference type="InterPro" id="IPR043502">
    <property type="entry name" value="DNA/RNA_pol_sf"/>
</dbReference>
<dbReference type="InterPro" id="IPR043128">
    <property type="entry name" value="Rev_trsase/Diguanyl_cyclase"/>
</dbReference>
<dbReference type="InterPro" id="IPR000477">
    <property type="entry name" value="RT_dom"/>
</dbReference>
<dbReference type="SUPFAM" id="SSF50630">
    <property type="entry name" value="Acid proteases"/>
    <property type="match status" value="1"/>
</dbReference>
<dbReference type="STRING" id="67767.A0A0J7K0Q9"/>
<dbReference type="PANTHER" id="PTHR37984">
    <property type="entry name" value="PROTEIN CBG26694"/>
    <property type="match status" value="1"/>
</dbReference>
<evidence type="ECO:0000256" key="5">
    <source>
        <dbReference type="ARBA" id="ARBA00022801"/>
    </source>
</evidence>
<evidence type="ECO:0000256" key="4">
    <source>
        <dbReference type="ARBA" id="ARBA00022759"/>
    </source>
</evidence>
<keyword evidence="3" id="KW-0540">Nuclease</keyword>
<keyword evidence="4" id="KW-0255">Endonuclease</keyword>
<sequence length="502" mass="57234">MAQNGSNSQEVGRVSIRSPQFSKEKPTIWFIQMEAQFATSGITQDLTKFYHSVQVLDASVLAERRKTFEDTTKSNRIREPTTVSTTKTYERLAEGKMSDELLKSLWMQRLLTNTQIVLSTSEDALDKLATMADRIHDIVSTNICNMEVTPATTSTTSWEGQLCEIIKRLDRIESKKRSSTPRRQRGRSCSKSHRSSGKQFLVDTGADVSVIPKMPGAERNKSNFVLHAANGTPISTYGQKLLQLDFGLRRAFRWPFLIAEAWRRARHHNKRAASHSQSRRLAPEKLKATKLEFEYMLQQGLCRPSKSSWASPLHLVVKKNGDWRPCGDYRKLNDITEPDRYPIPFLQDCVQFLHSAIIFSTIDLVRAYQQIPVKEDIPKTAIITSFGLFEFPVMTFGLRNAAQTFQRFIDEVVRGLDCCYAYLDDIIVASRDPEEHRKHLRQVFHRLQQFGINVGKCVFGAPEVVFLGHHISSEGLAPSPQKVQAIQDFSLPITVKDLRRFL</sequence>
<keyword evidence="1" id="KW-0808">Transferase</keyword>
<evidence type="ECO:0000256" key="3">
    <source>
        <dbReference type="ARBA" id="ARBA00022722"/>
    </source>
</evidence>
<dbReference type="InterPro" id="IPR055469">
    <property type="entry name" value="DUF7041"/>
</dbReference>
<dbReference type="Gene3D" id="3.10.10.10">
    <property type="entry name" value="HIV Type 1 Reverse Transcriptase, subunit A, domain 1"/>
    <property type="match status" value="1"/>
</dbReference>
<dbReference type="InterPro" id="IPR050951">
    <property type="entry name" value="Retrovirus_Pol_polyprotein"/>
</dbReference>
<keyword evidence="9" id="KW-1185">Reference proteome</keyword>
<reference evidence="8 9" key="1">
    <citation type="submission" date="2015-04" db="EMBL/GenBank/DDBJ databases">
        <title>Lasius niger genome sequencing.</title>
        <authorList>
            <person name="Konorov E.A."/>
            <person name="Nikitin M.A."/>
            <person name="Kirill M.V."/>
            <person name="Chang P."/>
        </authorList>
    </citation>
    <scope>NUCLEOTIDE SEQUENCE [LARGE SCALE GENOMIC DNA]</scope>
    <source>
        <tissue evidence="8">Whole</tissue>
    </source>
</reference>
<evidence type="ECO:0000256" key="6">
    <source>
        <dbReference type="SAM" id="MobiDB-lite"/>
    </source>
</evidence>
<dbReference type="Pfam" id="PF23055">
    <property type="entry name" value="DUF7041"/>
    <property type="match status" value="1"/>
</dbReference>
<name>A0A0J7K0Q9_LASNI</name>
<evidence type="ECO:0000256" key="2">
    <source>
        <dbReference type="ARBA" id="ARBA00022695"/>
    </source>
</evidence>
<evidence type="ECO:0000256" key="1">
    <source>
        <dbReference type="ARBA" id="ARBA00022679"/>
    </source>
</evidence>
<feature type="domain" description="Peptidase A2" evidence="7">
    <location>
        <begin position="198"/>
        <end position="213"/>
    </location>
</feature>
<dbReference type="GO" id="GO:0016779">
    <property type="term" value="F:nucleotidyltransferase activity"/>
    <property type="evidence" value="ECO:0007669"/>
    <property type="project" value="UniProtKB-KW"/>
</dbReference>
<dbReference type="OrthoDB" id="7550365at2759"/>